<gene>
    <name evidence="1" type="ORF">CARN2_0875</name>
</gene>
<dbReference type="AlphaFoldDB" id="E6PKM4"/>
<accession>E6PKM4</accession>
<protein>
    <submittedName>
        <fullName evidence="1">Uncharacterized protein</fullName>
    </submittedName>
</protein>
<organism evidence="1">
    <name type="scientific">mine drainage metagenome</name>
    <dbReference type="NCBI Taxonomy" id="410659"/>
    <lineage>
        <taxon>unclassified sequences</taxon>
        <taxon>metagenomes</taxon>
        <taxon>ecological metagenomes</taxon>
    </lineage>
</organism>
<proteinExistence type="predicted"/>
<dbReference type="EMBL" id="CABM01000005">
    <property type="protein sequence ID" value="CBH95475.1"/>
    <property type="molecule type" value="Genomic_DNA"/>
</dbReference>
<sequence>MATMQHRHLNHQDYTLAAIDDVISRGKRDDWEDLRAAILNDSRLADKVLRVCRPHAAERYAQRHHFWAQYVRRHGFAA</sequence>
<name>E6PKM4_9ZZZZ</name>
<reference evidence="1" key="1">
    <citation type="submission" date="2009-10" db="EMBL/GenBank/DDBJ databases">
        <title>Diversity of trophic interactions inside an arsenic-rich microbial ecosystem.</title>
        <authorList>
            <person name="Bertin P.N."/>
            <person name="Heinrich-Salmeron A."/>
            <person name="Pelletier E."/>
            <person name="Goulhen-Chollet F."/>
            <person name="Arsene-Ploetze F."/>
            <person name="Gallien S."/>
            <person name="Calteau A."/>
            <person name="Vallenet D."/>
            <person name="Casiot C."/>
            <person name="Chane-Woon-Ming B."/>
            <person name="Giloteaux L."/>
            <person name="Barakat M."/>
            <person name="Bonnefoy V."/>
            <person name="Bruneel O."/>
            <person name="Chandler M."/>
            <person name="Cleiss J."/>
            <person name="Duran R."/>
            <person name="Elbaz-Poulichet F."/>
            <person name="Fonknechten N."/>
            <person name="Lauga B."/>
            <person name="Mornico D."/>
            <person name="Ortet P."/>
            <person name="Schaeffer C."/>
            <person name="Siguier P."/>
            <person name="Alexander Thil Smith A."/>
            <person name="Van Dorsselaer A."/>
            <person name="Weissenbach J."/>
            <person name="Medigue C."/>
            <person name="Le Paslier D."/>
        </authorList>
    </citation>
    <scope>NUCLEOTIDE SEQUENCE</scope>
</reference>
<comment type="caution">
    <text evidence="1">The sequence shown here is derived from an EMBL/GenBank/DDBJ whole genome shotgun (WGS) entry which is preliminary data.</text>
</comment>
<evidence type="ECO:0000313" key="1">
    <source>
        <dbReference type="EMBL" id="CBH95475.1"/>
    </source>
</evidence>